<dbReference type="Proteomes" id="UP000001261">
    <property type="component" value="Unassembled WGS sequence"/>
</dbReference>
<evidence type="ECO:0000313" key="2">
    <source>
        <dbReference type="EMBL" id="EAS28310.3"/>
    </source>
</evidence>
<organism evidence="2 3">
    <name type="scientific">Coccidioides immitis (strain RS)</name>
    <name type="common">Valley fever fungus</name>
    <dbReference type="NCBI Taxonomy" id="246410"/>
    <lineage>
        <taxon>Eukaryota</taxon>
        <taxon>Fungi</taxon>
        <taxon>Dikarya</taxon>
        <taxon>Ascomycota</taxon>
        <taxon>Pezizomycotina</taxon>
        <taxon>Eurotiomycetes</taxon>
        <taxon>Eurotiomycetidae</taxon>
        <taxon>Onygenales</taxon>
        <taxon>Onygenaceae</taxon>
        <taxon>Coccidioides</taxon>
    </lineage>
</organism>
<reference evidence="3" key="2">
    <citation type="journal article" date="2010" name="Genome Res.">
        <title>Population genomic sequencing of Coccidioides fungi reveals recent hybridization and transposon control.</title>
        <authorList>
            <person name="Neafsey D.E."/>
            <person name="Barker B.M."/>
            <person name="Sharpton T.J."/>
            <person name="Stajich J.E."/>
            <person name="Park D.J."/>
            <person name="Whiston E."/>
            <person name="Hung C.-Y."/>
            <person name="McMahan C."/>
            <person name="White J."/>
            <person name="Sykes S."/>
            <person name="Heiman D."/>
            <person name="Young S."/>
            <person name="Zeng Q."/>
            <person name="Abouelleil A."/>
            <person name="Aftuck L."/>
            <person name="Bessette D."/>
            <person name="Brown A."/>
            <person name="FitzGerald M."/>
            <person name="Lui A."/>
            <person name="Macdonald J.P."/>
            <person name="Priest M."/>
            <person name="Orbach M.J."/>
            <person name="Galgiani J.N."/>
            <person name="Kirkland T.N."/>
            <person name="Cole G.T."/>
            <person name="Birren B.W."/>
            <person name="Henn M.R."/>
            <person name="Taylor J.W."/>
            <person name="Rounsley S.D."/>
        </authorList>
    </citation>
    <scope>GENOME REANNOTATION</scope>
    <source>
        <strain evidence="3">RS</strain>
    </source>
</reference>
<dbReference type="VEuPathDB" id="FungiDB:CIMG_13615"/>
<dbReference type="GeneID" id="24165242"/>
<proteinExistence type="predicted"/>
<sequence>MLLRVDGRGRTEWGRRVEKIMGRCGSGRDEGDNARAIPPYFLEKTPPLEGDQALQTARRLRTWTKPGCLYSVRKNVSQPVSLLHYSRVEGRIRNAGITPKLNRPLPKECAKQPWMYFCSLGWLSQWPGDNLQGQATIQPHEPVRSGGGSGWLSSFSRSPQGRGKGEPLHCCPAETFNPTPPMARISLPPVTAPYTVYTLHAGSTRGDTQ</sequence>
<feature type="region of interest" description="Disordered" evidence="1">
    <location>
        <begin position="136"/>
        <end position="167"/>
    </location>
</feature>
<dbReference type="RefSeq" id="XP_001239893.2">
    <property type="nucleotide sequence ID" value="XM_001239892.2"/>
</dbReference>
<dbReference type="KEGG" id="cim:CIMG_13615"/>
<gene>
    <name evidence="2" type="ORF">CIMG_13615</name>
</gene>
<dbReference type="AlphaFoldDB" id="J3K2J0"/>
<dbReference type="InParanoid" id="J3K2J0"/>
<accession>J3K2J0</accession>
<name>J3K2J0_COCIM</name>
<dbReference type="EMBL" id="GG704915">
    <property type="protein sequence ID" value="EAS28310.3"/>
    <property type="molecule type" value="Genomic_DNA"/>
</dbReference>
<keyword evidence="3" id="KW-1185">Reference proteome</keyword>
<reference evidence="3" key="1">
    <citation type="journal article" date="2009" name="Genome Res.">
        <title>Comparative genomic analyses of the human fungal pathogens Coccidioides and their relatives.</title>
        <authorList>
            <person name="Sharpton T.J."/>
            <person name="Stajich J.E."/>
            <person name="Rounsley S.D."/>
            <person name="Gardner M.J."/>
            <person name="Wortman J.R."/>
            <person name="Jordar V.S."/>
            <person name="Maiti R."/>
            <person name="Kodira C.D."/>
            <person name="Neafsey D.E."/>
            <person name="Zeng Q."/>
            <person name="Hung C.-Y."/>
            <person name="McMahan C."/>
            <person name="Muszewska A."/>
            <person name="Grynberg M."/>
            <person name="Mandel M.A."/>
            <person name="Kellner E.M."/>
            <person name="Barker B.M."/>
            <person name="Galgiani J.N."/>
            <person name="Orbach M.J."/>
            <person name="Kirkland T.N."/>
            <person name="Cole G.T."/>
            <person name="Henn M.R."/>
            <person name="Birren B.W."/>
            <person name="Taylor J.W."/>
        </authorList>
    </citation>
    <scope>NUCLEOTIDE SEQUENCE [LARGE SCALE GENOMIC DNA]</scope>
    <source>
        <strain evidence="3">RS</strain>
    </source>
</reference>
<evidence type="ECO:0000313" key="3">
    <source>
        <dbReference type="Proteomes" id="UP000001261"/>
    </source>
</evidence>
<protein>
    <submittedName>
        <fullName evidence="2">Uncharacterized protein</fullName>
    </submittedName>
</protein>
<evidence type="ECO:0000256" key="1">
    <source>
        <dbReference type="SAM" id="MobiDB-lite"/>
    </source>
</evidence>